<reference evidence="1 2" key="1">
    <citation type="journal article" date="2021" name="Mar. Drugs">
        <title>Genome Reduction and Secondary Metabolism of the Marine Sponge-Associated Cyanobacterium Leptothoe.</title>
        <authorList>
            <person name="Konstantinou D."/>
            <person name="Popin R.V."/>
            <person name="Fewer D.P."/>
            <person name="Sivonen K."/>
            <person name="Gkelis S."/>
        </authorList>
    </citation>
    <scope>NUCLEOTIDE SEQUENCE [LARGE SCALE GENOMIC DNA]</scope>
    <source>
        <strain evidence="1 2">TAU-MAC 1615</strain>
    </source>
</reference>
<dbReference type="Proteomes" id="UP001196661">
    <property type="component" value="Unassembled WGS sequence"/>
</dbReference>
<proteinExistence type="predicted"/>
<evidence type="ECO:0000313" key="1">
    <source>
        <dbReference type="EMBL" id="MBT9313232.1"/>
    </source>
</evidence>
<gene>
    <name evidence="1" type="ORF">IXB28_13535</name>
</gene>
<organism evidence="1 2">
    <name type="scientific">Leptothoe kymatousa TAU-MAC 1615</name>
    <dbReference type="NCBI Taxonomy" id="2364775"/>
    <lineage>
        <taxon>Bacteria</taxon>
        <taxon>Bacillati</taxon>
        <taxon>Cyanobacteriota</taxon>
        <taxon>Cyanophyceae</taxon>
        <taxon>Nodosilineales</taxon>
        <taxon>Cymatolegaceae</taxon>
        <taxon>Leptothoe</taxon>
        <taxon>Leptothoe kymatousa</taxon>
    </lineage>
</organism>
<accession>A0ABS5Y5Z8</accession>
<sequence>MYSAHHRFTAANGEAWQAYIQWSGRTQAREIITVDGLLCAPVIDALTTADWDHNIHADNRVYFFTDYAYLRDRIQFDPAKHNILELTQEPEQHVSPTQQFDFCGYDIVDADNSISVLLNCGSFPDIFAPTETNQFGLLDTLDRAQAIAAQIRRANPGEPHCQNCRVWGISRYVPVDGCVGPP</sequence>
<comment type="caution">
    <text evidence="1">The sequence shown here is derived from an EMBL/GenBank/DDBJ whole genome shotgun (WGS) entry which is preliminary data.</text>
</comment>
<protein>
    <submittedName>
        <fullName evidence="1">Uncharacterized protein</fullName>
    </submittedName>
</protein>
<dbReference type="RefSeq" id="WP_215619129.1">
    <property type="nucleotide sequence ID" value="NZ_JADOER010000012.1"/>
</dbReference>
<name>A0ABS5Y5Z8_9CYAN</name>
<dbReference type="EMBL" id="JADOER010000012">
    <property type="protein sequence ID" value="MBT9313232.1"/>
    <property type="molecule type" value="Genomic_DNA"/>
</dbReference>
<evidence type="ECO:0000313" key="2">
    <source>
        <dbReference type="Proteomes" id="UP001196661"/>
    </source>
</evidence>
<keyword evidence="2" id="KW-1185">Reference proteome</keyword>